<comment type="caution">
    <text evidence="1">The sequence shown here is derived from an EMBL/GenBank/DDBJ whole genome shotgun (WGS) entry which is preliminary data.</text>
</comment>
<reference evidence="1" key="1">
    <citation type="journal article" date="2021" name="PeerJ">
        <title>Analysis of 44 Vibrio anguillarum genomes reveals high genetic diversity.</title>
        <authorList>
            <person name="Hansen M.J."/>
            <person name="Dalsgaard I."/>
        </authorList>
    </citation>
    <scope>NUCLEOTIDE SEQUENCE</scope>
    <source>
        <strain evidence="1">850617-1/1</strain>
    </source>
</reference>
<dbReference type="EMBL" id="SCLC01001771">
    <property type="protein sequence ID" value="MBF4438177.1"/>
    <property type="molecule type" value="Genomic_DNA"/>
</dbReference>
<protein>
    <submittedName>
        <fullName evidence="1">Uncharacterized protein</fullName>
    </submittedName>
</protein>
<sequence length="97" mass="11326">MIKDFFEKIDTESKELQRLMNKYGLNLPHDDQLLLIFEWLKNNPKKREMLETAPRSVLNKIITMTNELVMLNNEIIRDIECACDALGLDAIFIASDK</sequence>
<dbReference type="AlphaFoldDB" id="A0AAW4BMI2"/>
<accession>A0AAW4BMI2</accession>
<evidence type="ECO:0000313" key="1">
    <source>
        <dbReference type="EMBL" id="MBF4438177.1"/>
    </source>
</evidence>
<organism evidence="1 2">
    <name type="scientific">Vibrio anguillarum</name>
    <name type="common">Listonella anguillarum</name>
    <dbReference type="NCBI Taxonomy" id="55601"/>
    <lineage>
        <taxon>Bacteria</taxon>
        <taxon>Pseudomonadati</taxon>
        <taxon>Pseudomonadota</taxon>
        <taxon>Gammaproteobacteria</taxon>
        <taxon>Vibrionales</taxon>
        <taxon>Vibrionaceae</taxon>
        <taxon>Vibrio</taxon>
    </lineage>
</organism>
<proteinExistence type="predicted"/>
<evidence type="ECO:0000313" key="2">
    <source>
        <dbReference type="Proteomes" id="UP000786185"/>
    </source>
</evidence>
<feature type="non-terminal residue" evidence="1">
    <location>
        <position position="97"/>
    </location>
</feature>
<dbReference type="Proteomes" id="UP000786185">
    <property type="component" value="Unassembled WGS sequence"/>
</dbReference>
<gene>
    <name evidence="1" type="ORF">ERJ77_27570</name>
</gene>
<name>A0AAW4BMI2_VIBAN</name>